<dbReference type="EMBL" id="FOBB01000006">
    <property type="protein sequence ID" value="SEM77092.1"/>
    <property type="molecule type" value="Genomic_DNA"/>
</dbReference>
<gene>
    <name evidence="5" type="ORF">SAMN04488505_10699</name>
</gene>
<organism evidence="5 6">
    <name type="scientific">Chitinophaga rupis</name>
    <dbReference type="NCBI Taxonomy" id="573321"/>
    <lineage>
        <taxon>Bacteria</taxon>
        <taxon>Pseudomonadati</taxon>
        <taxon>Bacteroidota</taxon>
        <taxon>Chitinophagia</taxon>
        <taxon>Chitinophagales</taxon>
        <taxon>Chitinophagaceae</taxon>
        <taxon>Chitinophaga</taxon>
    </lineage>
</organism>
<sequence>MIFINPQWQGSGFTDDLKMGAETFISYFKDSDTKVIPLSTKGLTTIANIKCFEPILEQTKLFKEIILDSKPDKISTIGGDCGIEIVPVSYLNKTYQGDLCVIYIDAHADLNTPESSPSKAFHGMPLRMLLGEGNEEFIGLLFSTLKPEQICYVGLRDLDEPESEYIRQHNITTIADCKFEYVQQEIKNFRNVYIHLDLDVLDKSEYEFSMFPTNIGSSVSDVAELVRKIKANYNVVGFCITESIATTLEQLNPIKPIIDQINL</sequence>
<dbReference type="OrthoDB" id="9788689at2"/>
<dbReference type="Gene3D" id="3.40.800.10">
    <property type="entry name" value="Ureohydrolase domain"/>
    <property type="match status" value="1"/>
</dbReference>
<keyword evidence="2" id="KW-0378">Hydrolase</keyword>
<dbReference type="PROSITE" id="PS51409">
    <property type="entry name" value="ARGINASE_2"/>
    <property type="match status" value="1"/>
</dbReference>
<dbReference type="PANTHER" id="PTHR43782:SF3">
    <property type="entry name" value="ARGINASE"/>
    <property type="match status" value="1"/>
</dbReference>
<dbReference type="GO" id="GO:0005829">
    <property type="term" value="C:cytosol"/>
    <property type="evidence" value="ECO:0007669"/>
    <property type="project" value="TreeGrafter"/>
</dbReference>
<dbReference type="PANTHER" id="PTHR43782">
    <property type="entry name" value="ARGINASE"/>
    <property type="match status" value="1"/>
</dbReference>
<reference evidence="5 6" key="1">
    <citation type="submission" date="2016-10" db="EMBL/GenBank/DDBJ databases">
        <authorList>
            <person name="de Groot N.N."/>
        </authorList>
    </citation>
    <scope>NUCLEOTIDE SEQUENCE [LARGE SCALE GENOMIC DNA]</scope>
    <source>
        <strain evidence="5 6">DSM 21039</strain>
    </source>
</reference>
<dbReference type="STRING" id="573321.SAMN04488505_10699"/>
<evidence type="ECO:0000256" key="4">
    <source>
        <dbReference type="PROSITE-ProRule" id="PRU00742"/>
    </source>
</evidence>
<dbReference type="RefSeq" id="WP_089917384.1">
    <property type="nucleotide sequence ID" value="NZ_FOBB01000006.1"/>
</dbReference>
<evidence type="ECO:0000256" key="2">
    <source>
        <dbReference type="ARBA" id="ARBA00022801"/>
    </source>
</evidence>
<name>A0A1H8B275_9BACT</name>
<evidence type="ECO:0000313" key="6">
    <source>
        <dbReference type="Proteomes" id="UP000198984"/>
    </source>
</evidence>
<dbReference type="InterPro" id="IPR023696">
    <property type="entry name" value="Ureohydrolase_dom_sf"/>
</dbReference>
<keyword evidence="3" id="KW-0464">Manganese</keyword>
<dbReference type="Proteomes" id="UP000198984">
    <property type="component" value="Unassembled WGS sequence"/>
</dbReference>
<protein>
    <submittedName>
        <fullName evidence="5">Arginase</fullName>
    </submittedName>
</protein>
<dbReference type="AlphaFoldDB" id="A0A1H8B275"/>
<dbReference type="Pfam" id="PF00491">
    <property type="entry name" value="Arginase"/>
    <property type="match status" value="1"/>
</dbReference>
<proteinExistence type="inferred from homology"/>
<dbReference type="CDD" id="cd09999">
    <property type="entry name" value="Arginase-like_1"/>
    <property type="match status" value="1"/>
</dbReference>
<evidence type="ECO:0000256" key="3">
    <source>
        <dbReference type="ARBA" id="ARBA00023211"/>
    </source>
</evidence>
<accession>A0A1H8B275</accession>
<dbReference type="SUPFAM" id="SSF52768">
    <property type="entry name" value="Arginase/deacetylase"/>
    <property type="match status" value="1"/>
</dbReference>
<keyword evidence="1" id="KW-0479">Metal-binding</keyword>
<evidence type="ECO:0000313" key="5">
    <source>
        <dbReference type="EMBL" id="SEM77092.1"/>
    </source>
</evidence>
<dbReference type="GO" id="GO:0004053">
    <property type="term" value="F:arginase activity"/>
    <property type="evidence" value="ECO:0007669"/>
    <property type="project" value="TreeGrafter"/>
</dbReference>
<keyword evidence="6" id="KW-1185">Reference proteome</keyword>
<dbReference type="InterPro" id="IPR006035">
    <property type="entry name" value="Ureohydrolase"/>
</dbReference>
<dbReference type="GO" id="GO:0030145">
    <property type="term" value="F:manganese ion binding"/>
    <property type="evidence" value="ECO:0007669"/>
    <property type="project" value="TreeGrafter"/>
</dbReference>
<evidence type="ECO:0000256" key="1">
    <source>
        <dbReference type="ARBA" id="ARBA00022723"/>
    </source>
</evidence>
<comment type="similarity">
    <text evidence="4">Belongs to the arginase family.</text>
</comment>
<dbReference type="PRINTS" id="PR00116">
    <property type="entry name" value="ARGINASE"/>
</dbReference>